<reference evidence="6" key="1">
    <citation type="submission" date="2025-05" db="UniProtKB">
        <authorList>
            <consortium name="RefSeq"/>
        </authorList>
    </citation>
    <scope>NUCLEOTIDE SEQUENCE [LARGE SCALE GENOMIC DNA]</scope>
</reference>
<dbReference type="InterPro" id="IPR036179">
    <property type="entry name" value="Ig-like_dom_sf"/>
</dbReference>
<dbReference type="PANTHER" id="PTHR11738">
    <property type="entry name" value="MHC CLASS I NK CELL RECEPTOR"/>
    <property type="match status" value="1"/>
</dbReference>
<evidence type="ECO:0000259" key="5">
    <source>
        <dbReference type="SMART" id="SM00408"/>
    </source>
</evidence>
<dbReference type="RefSeq" id="XP_060028629.1">
    <property type="nucleotide sequence ID" value="XM_060172646.1"/>
</dbReference>
<evidence type="ECO:0000256" key="2">
    <source>
        <dbReference type="ARBA" id="ARBA00023319"/>
    </source>
</evidence>
<dbReference type="InterPro" id="IPR050412">
    <property type="entry name" value="Ig-like_Receptors_ImmuneReg"/>
</dbReference>
<dbReference type="InterPro" id="IPR013783">
    <property type="entry name" value="Ig-like_fold"/>
</dbReference>
<feature type="compositionally biased region" description="Basic and acidic residues" evidence="3">
    <location>
        <begin position="434"/>
        <end position="448"/>
    </location>
</feature>
<evidence type="ECO:0000256" key="3">
    <source>
        <dbReference type="SAM" id="MobiDB-lite"/>
    </source>
</evidence>
<dbReference type="SUPFAM" id="SSF48726">
    <property type="entry name" value="Immunoglobulin"/>
    <property type="match status" value="4"/>
</dbReference>
<feature type="domain" description="Immunoglobulin subtype 2" evidence="5">
    <location>
        <begin position="224"/>
        <end position="284"/>
    </location>
</feature>
<feature type="domain" description="Immunoglobulin subtype 2" evidence="5">
    <location>
        <begin position="314"/>
        <end position="375"/>
    </location>
</feature>
<feature type="signal peptide" evidence="4">
    <location>
        <begin position="1"/>
        <end position="20"/>
    </location>
</feature>
<keyword evidence="6" id="KW-1185">Reference proteome</keyword>
<keyword evidence="4" id="KW-0732">Signal</keyword>
<gene>
    <name evidence="7" type="primary">A1BG</name>
</gene>
<organism evidence="6 7">
    <name type="scientific">Erinaceus europaeus</name>
    <name type="common">Western European hedgehog</name>
    <dbReference type="NCBI Taxonomy" id="9365"/>
    <lineage>
        <taxon>Eukaryota</taxon>
        <taxon>Metazoa</taxon>
        <taxon>Chordata</taxon>
        <taxon>Craniata</taxon>
        <taxon>Vertebrata</taxon>
        <taxon>Euteleostomi</taxon>
        <taxon>Mammalia</taxon>
        <taxon>Eutheria</taxon>
        <taxon>Laurasiatheria</taxon>
        <taxon>Eulipotyphla</taxon>
        <taxon>Erinaceidae</taxon>
        <taxon>Erinaceinae</taxon>
        <taxon>Erinaceus</taxon>
    </lineage>
</organism>
<keyword evidence="1" id="KW-1015">Disulfide bond</keyword>
<evidence type="ECO:0000256" key="1">
    <source>
        <dbReference type="ARBA" id="ARBA00023157"/>
    </source>
</evidence>
<sequence length="503" mass="53696">MWTPAAFLLLWGVTLGPGHAAVVQETRPILWAEPQSLEDPGANLTLVCQARLWTADFQLLRDGEALPPVHLDFPAQELRFPLGAVNTTTRGLYRCRSGQGEGWTGLSDLLEVTEPGSLPAPQLSADRTWAAPGLPASLLCGAGLRGLSFELRREGDSAVLEVARDPRALDATFPVLRGGNYSCSFRTHAGGAPSPPSAPLQVLQLAAPPAPELLVRGERAAVLRTGEAAHLDCSLPLHGVDTELRRAGQELQVSRSGVPGRITFHLGPETRSGLYTCRYRHRAEGSPWSSDSEAVELLLSDGSLPAPALSVEHVLGGLLRLRCAGSRPGLRFALLRGARVLRLLSPQGAEAVFELRGVSAADAGNYSCVSAEPQPPFAGSEPSAAWELLSSEPPPKPRLRGLWSGPVLPGHDALLLCEAPVPRVHLELLRAGAEDGDRDHEPDHDQHQDPAAQSWGQHGSAHLRLTFVGPQHAGNYTCRYRTWGPGALLSAPSDPVQLQVAGR</sequence>
<dbReference type="PANTHER" id="PTHR11738:SF157">
    <property type="entry name" value="T-CELL-INTERACTING, ACTIVATING RECEPTOR ON MYELOID CELLS PROTEIN 1"/>
    <property type="match status" value="1"/>
</dbReference>
<dbReference type="Gene3D" id="2.60.40.10">
    <property type="entry name" value="Immunoglobulins"/>
    <property type="match status" value="4"/>
</dbReference>
<feature type="domain" description="Immunoglobulin subtype 2" evidence="5">
    <location>
        <begin position="39"/>
        <end position="102"/>
    </location>
</feature>
<keyword evidence="2" id="KW-0393">Immunoglobulin domain</keyword>
<dbReference type="Proteomes" id="UP001652624">
    <property type="component" value="Chromosome 2"/>
</dbReference>
<name>A0ABM3VWE8_ERIEU</name>
<dbReference type="InterPro" id="IPR003598">
    <property type="entry name" value="Ig_sub2"/>
</dbReference>
<feature type="chain" id="PRO_5045390734" evidence="4">
    <location>
        <begin position="21"/>
        <end position="503"/>
    </location>
</feature>
<reference evidence="7" key="2">
    <citation type="submission" date="2025-08" db="UniProtKB">
        <authorList>
            <consortium name="RefSeq"/>
        </authorList>
    </citation>
    <scope>IDENTIFICATION</scope>
</reference>
<dbReference type="GeneID" id="132533067"/>
<feature type="domain" description="Immunoglobulin subtype 2" evidence="5">
    <location>
        <begin position="408"/>
        <end position="484"/>
    </location>
</feature>
<proteinExistence type="predicted"/>
<protein>
    <submittedName>
        <fullName evidence="7">Alpha-1B-glycoprotein</fullName>
    </submittedName>
</protein>
<evidence type="ECO:0000256" key="4">
    <source>
        <dbReference type="SAM" id="SignalP"/>
    </source>
</evidence>
<feature type="region of interest" description="Disordered" evidence="3">
    <location>
        <begin position="434"/>
        <end position="457"/>
    </location>
</feature>
<evidence type="ECO:0000313" key="7">
    <source>
        <dbReference type="RefSeq" id="XP_060028629.1"/>
    </source>
</evidence>
<evidence type="ECO:0000313" key="6">
    <source>
        <dbReference type="Proteomes" id="UP001652624"/>
    </source>
</evidence>
<dbReference type="SMART" id="SM00408">
    <property type="entry name" value="IGc2"/>
    <property type="match status" value="4"/>
</dbReference>
<accession>A0ABM3VWE8</accession>